<reference evidence="13 14" key="1">
    <citation type="submission" date="2014-02" db="EMBL/GenBank/DDBJ databases">
        <title>Draft genome sequence of Lysinibacillus manganicus DSM 26584T.</title>
        <authorList>
            <person name="Zhang F."/>
            <person name="Wang G."/>
            <person name="Zhang L."/>
        </authorList>
    </citation>
    <scope>NUCLEOTIDE SEQUENCE [LARGE SCALE GENOMIC DNA]</scope>
    <source>
        <strain evidence="13 14">DSM 26584</strain>
    </source>
</reference>
<accession>A0A0A3I4Q0</accession>
<dbReference type="NCBIfam" id="TIGR01179">
    <property type="entry name" value="galE"/>
    <property type="match status" value="1"/>
</dbReference>
<dbReference type="Proteomes" id="UP000030416">
    <property type="component" value="Unassembled WGS sequence"/>
</dbReference>
<comment type="subunit">
    <text evidence="11">Homodimer.</text>
</comment>
<dbReference type="GO" id="GO:0003978">
    <property type="term" value="F:UDP-glucose 4-epimerase activity"/>
    <property type="evidence" value="ECO:0007669"/>
    <property type="project" value="UniProtKB-UniRule"/>
</dbReference>
<dbReference type="Gene3D" id="3.40.50.720">
    <property type="entry name" value="NAD(P)-binding Rossmann-like Domain"/>
    <property type="match status" value="1"/>
</dbReference>
<dbReference type="InterPro" id="IPR036291">
    <property type="entry name" value="NAD(P)-bd_dom_sf"/>
</dbReference>
<dbReference type="InterPro" id="IPR005886">
    <property type="entry name" value="UDP_G4E"/>
</dbReference>
<dbReference type="Gene3D" id="3.90.25.10">
    <property type="entry name" value="UDP-galactose 4-epimerase, domain 1"/>
    <property type="match status" value="1"/>
</dbReference>
<comment type="caution">
    <text evidence="13">The sequence shown here is derived from an EMBL/GenBank/DDBJ whole genome shotgun (WGS) entry which is preliminary data.</text>
</comment>
<evidence type="ECO:0000256" key="2">
    <source>
        <dbReference type="ARBA" id="ARBA00001911"/>
    </source>
</evidence>
<comment type="catalytic activity">
    <reaction evidence="1 11">
        <text>UDP-alpha-D-glucose = UDP-alpha-D-galactose</text>
        <dbReference type="Rhea" id="RHEA:22168"/>
        <dbReference type="ChEBI" id="CHEBI:58885"/>
        <dbReference type="ChEBI" id="CHEBI:66914"/>
        <dbReference type="EC" id="5.1.3.2"/>
    </reaction>
</comment>
<evidence type="ECO:0000259" key="12">
    <source>
        <dbReference type="Pfam" id="PF01370"/>
    </source>
</evidence>
<evidence type="ECO:0000313" key="13">
    <source>
        <dbReference type="EMBL" id="KGR77653.1"/>
    </source>
</evidence>
<evidence type="ECO:0000313" key="14">
    <source>
        <dbReference type="Proteomes" id="UP000030416"/>
    </source>
</evidence>
<sequence>MILVAGGAGYIGSHLVKELVKKEKVIVIDNLSTGHQKMVDENAVFVKGDIGDKSFLEEIFASFPIKAVMHFAANSLVGESVLHPKKYYENNVGSTMTLLHVMLKYGVKHLIFSSTAATYGIPTAGIIDETHPTLPITPYGQSKLMVEQIIQDYAKAYDLRFVSFRYFNAAGAHDSGEIGELHSPETHLIPIVLQHLAGVRKKVSIFGDDYDTPDGTCMRDYIHVTDIANAHILALESLLEGNRATAIYNLGNGQGYSVKEIIETCERLTGVKANVDVFERRNGDPARLVASSKKIEQELGWVPKRNIEQIIVSAWKWHQHHKSLGTTIL</sequence>
<evidence type="ECO:0000256" key="7">
    <source>
        <dbReference type="ARBA" id="ARBA00023027"/>
    </source>
</evidence>
<evidence type="ECO:0000256" key="1">
    <source>
        <dbReference type="ARBA" id="ARBA00000083"/>
    </source>
</evidence>
<dbReference type="eggNOG" id="COG1087">
    <property type="taxonomic scope" value="Bacteria"/>
</dbReference>
<organism evidence="13 14">
    <name type="scientific">Ureibacillus manganicus DSM 26584</name>
    <dbReference type="NCBI Taxonomy" id="1384049"/>
    <lineage>
        <taxon>Bacteria</taxon>
        <taxon>Bacillati</taxon>
        <taxon>Bacillota</taxon>
        <taxon>Bacilli</taxon>
        <taxon>Bacillales</taxon>
        <taxon>Caryophanaceae</taxon>
        <taxon>Ureibacillus</taxon>
    </lineage>
</organism>
<comment type="cofactor">
    <cofactor evidence="2 11">
        <name>NAD(+)</name>
        <dbReference type="ChEBI" id="CHEBI:57540"/>
    </cofactor>
</comment>
<dbReference type="RefSeq" id="WP_036188054.1">
    <property type="nucleotide sequence ID" value="NZ_AVDA01000017.1"/>
</dbReference>
<dbReference type="AlphaFoldDB" id="A0A0A3I4Q0"/>
<dbReference type="PANTHER" id="PTHR43725:SF53">
    <property type="entry name" value="UDP-ARABINOSE 4-EPIMERASE 1"/>
    <property type="match status" value="1"/>
</dbReference>
<dbReference type="EMBL" id="JPVN01000017">
    <property type="protein sequence ID" value="KGR77653.1"/>
    <property type="molecule type" value="Genomic_DNA"/>
</dbReference>
<evidence type="ECO:0000256" key="8">
    <source>
        <dbReference type="ARBA" id="ARBA00023144"/>
    </source>
</evidence>
<dbReference type="Pfam" id="PF01370">
    <property type="entry name" value="Epimerase"/>
    <property type="match status" value="1"/>
</dbReference>
<dbReference type="PANTHER" id="PTHR43725">
    <property type="entry name" value="UDP-GLUCOSE 4-EPIMERASE"/>
    <property type="match status" value="1"/>
</dbReference>
<evidence type="ECO:0000256" key="10">
    <source>
        <dbReference type="ARBA" id="ARBA00023277"/>
    </source>
</evidence>
<keyword evidence="9 11" id="KW-0413">Isomerase</keyword>
<evidence type="ECO:0000256" key="5">
    <source>
        <dbReference type="ARBA" id="ARBA00013189"/>
    </source>
</evidence>
<dbReference type="STRING" id="1384049.CD29_14545"/>
<dbReference type="EC" id="5.1.3.2" evidence="5 11"/>
<keyword evidence="7 11" id="KW-0520">NAD</keyword>
<comment type="similarity">
    <text evidence="4 11">Belongs to the NAD(P)-dependent epimerase/dehydratase family.</text>
</comment>
<name>A0A0A3I4Q0_9BACL</name>
<comment type="pathway">
    <text evidence="3 11">Carbohydrate metabolism; galactose metabolism.</text>
</comment>
<dbReference type="GO" id="GO:0033499">
    <property type="term" value="P:galactose catabolic process via UDP-galactose, Leloir pathway"/>
    <property type="evidence" value="ECO:0007669"/>
    <property type="project" value="TreeGrafter"/>
</dbReference>
<evidence type="ECO:0000256" key="9">
    <source>
        <dbReference type="ARBA" id="ARBA00023235"/>
    </source>
</evidence>
<keyword evidence="14" id="KW-1185">Reference proteome</keyword>
<keyword evidence="8" id="KW-0299">Galactose metabolism</keyword>
<dbReference type="OrthoDB" id="9801785at2"/>
<keyword evidence="10 11" id="KW-0119">Carbohydrate metabolism</keyword>
<dbReference type="SUPFAM" id="SSF51735">
    <property type="entry name" value="NAD(P)-binding Rossmann-fold domains"/>
    <property type="match status" value="1"/>
</dbReference>
<proteinExistence type="inferred from homology"/>
<evidence type="ECO:0000256" key="11">
    <source>
        <dbReference type="RuleBase" id="RU366046"/>
    </source>
</evidence>
<feature type="domain" description="NAD-dependent epimerase/dehydratase" evidence="12">
    <location>
        <begin position="2"/>
        <end position="251"/>
    </location>
</feature>
<dbReference type="InterPro" id="IPR001509">
    <property type="entry name" value="Epimerase_deHydtase"/>
</dbReference>
<protein>
    <recommendedName>
        <fullName evidence="6 11">UDP-glucose 4-epimerase</fullName>
        <ecNumber evidence="5 11">5.1.3.2</ecNumber>
    </recommendedName>
</protein>
<evidence type="ECO:0000256" key="6">
    <source>
        <dbReference type="ARBA" id="ARBA00018569"/>
    </source>
</evidence>
<dbReference type="CDD" id="cd05247">
    <property type="entry name" value="UDP_G4E_1_SDR_e"/>
    <property type="match status" value="1"/>
</dbReference>
<gene>
    <name evidence="13" type="ORF">CD29_14545</name>
</gene>
<evidence type="ECO:0000256" key="4">
    <source>
        <dbReference type="ARBA" id="ARBA00007637"/>
    </source>
</evidence>
<evidence type="ECO:0000256" key="3">
    <source>
        <dbReference type="ARBA" id="ARBA00004947"/>
    </source>
</evidence>
<dbReference type="UniPathway" id="UPA00214"/>